<keyword evidence="2" id="KW-0472">Membrane</keyword>
<evidence type="ECO:0000256" key="1">
    <source>
        <dbReference type="SAM" id="MobiDB-lite"/>
    </source>
</evidence>
<keyword evidence="2" id="KW-1133">Transmembrane helix</keyword>
<dbReference type="EMBL" id="NHYE01001086">
    <property type="protein sequence ID" value="PPQ98995.1"/>
    <property type="molecule type" value="Genomic_DNA"/>
</dbReference>
<dbReference type="AlphaFoldDB" id="A0A409Y7E0"/>
<keyword evidence="2" id="KW-0812">Transmembrane</keyword>
<accession>A0A409Y7E0</accession>
<organism evidence="3 4">
    <name type="scientific">Gymnopilus dilepis</name>
    <dbReference type="NCBI Taxonomy" id="231916"/>
    <lineage>
        <taxon>Eukaryota</taxon>
        <taxon>Fungi</taxon>
        <taxon>Dikarya</taxon>
        <taxon>Basidiomycota</taxon>
        <taxon>Agaricomycotina</taxon>
        <taxon>Agaricomycetes</taxon>
        <taxon>Agaricomycetidae</taxon>
        <taxon>Agaricales</taxon>
        <taxon>Agaricineae</taxon>
        <taxon>Hymenogastraceae</taxon>
        <taxon>Gymnopilus</taxon>
    </lineage>
</organism>
<protein>
    <submittedName>
        <fullName evidence="3">Uncharacterized protein</fullName>
    </submittedName>
</protein>
<name>A0A409Y7E0_9AGAR</name>
<keyword evidence="4" id="KW-1185">Reference proteome</keyword>
<evidence type="ECO:0000313" key="4">
    <source>
        <dbReference type="Proteomes" id="UP000284706"/>
    </source>
</evidence>
<sequence length="254" mass="26153">MSCTLVVSVCSAAENVTLYSVLAKADPTQIDLLSTISASAVSVVGSATEYIVSEVITQILENDVAGTKTGPIPGRLLTAPVTTTCLCCFPSRQSASSRCKCLLDTIDEAASFLGYDVSESIPLSPSTTALVVGHVECTVTAAQSSSGTQVACEAVESVDASSPFSMGISTFVFSAQLSDFLTLVEATPPPTASVSSTNSFPPAPIPSDSTGQTAAIPSITATTSIGISEFAFDLLGLTFQIFVAICYYTCYIMA</sequence>
<dbReference type="InParanoid" id="A0A409Y7E0"/>
<evidence type="ECO:0000256" key="2">
    <source>
        <dbReference type="SAM" id="Phobius"/>
    </source>
</evidence>
<evidence type="ECO:0000313" key="3">
    <source>
        <dbReference type="EMBL" id="PPQ98995.1"/>
    </source>
</evidence>
<dbReference type="Proteomes" id="UP000284706">
    <property type="component" value="Unassembled WGS sequence"/>
</dbReference>
<feature type="transmembrane region" description="Helical" evidence="2">
    <location>
        <begin position="230"/>
        <end position="250"/>
    </location>
</feature>
<proteinExistence type="predicted"/>
<comment type="caution">
    <text evidence="3">The sequence shown here is derived from an EMBL/GenBank/DDBJ whole genome shotgun (WGS) entry which is preliminary data.</text>
</comment>
<gene>
    <name evidence="3" type="ORF">CVT26_014421</name>
</gene>
<reference evidence="3 4" key="1">
    <citation type="journal article" date="2018" name="Evol. Lett.">
        <title>Horizontal gene cluster transfer increased hallucinogenic mushroom diversity.</title>
        <authorList>
            <person name="Reynolds H.T."/>
            <person name="Vijayakumar V."/>
            <person name="Gluck-Thaler E."/>
            <person name="Korotkin H.B."/>
            <person name="Matheny P.B."/>
            <person name="Slot J.C."/>
        </authorList>
    </citation>
    <scope>NUCLEOTIDE SEQUENCE [LARGE SCALE GENOMIC DNA]</scope>
    <source>
        <strain evidence="3 4">SRW20</strain>
    </source>
</reference>
<feature type="region of interest" description="Disordered" evidence="1">
    <location>
        <begin position="192"/>
        <end position="211"/>
    </location>
</feature>